<organism evidence="5 6">
    <name type="scientific">Xylophilus rhododendri</name>
    <dbReference type="NCBI Taxonomy" id="2697032"/>
    <lineage>
        <taxon>Bacteria</taxon>
        <taxon>Pseudomonadati</taxon>
        <taxon>Pseudomonadota</taxon>
        <taxon>Betaproteobacteria</taxon>
        <taxon>Burkholderiales</taxon>
        <taxon>Xylophilus</taxon>
    </lineage>
</organism>
<dbReference type="UniPathway" id="UPA00275"/>
<dbReference type="PANTHER" id="PTHR38011:SF7">
    <property type="entry name" value="2,5-DIAMINO-6-RIBOSYLAMINO-4(3H)-PYRIMIDINONE 5'-PHOSPHATE REDUCTASE"/>
    <property type="match status" value="1"/>
</dbReference>
<dbReference type="Proteomes" id="UP000464787">
    <property type="component" value="Chromosome"/>
</dbReference>
<dbReference type="InterPro" id="IPR011549">
    <property type="entry name" value="RibD_C"/>
</dbReference>
<evidence type="ECO:0000313" key="6">
    <source>
        <dbReference type="Proteomes" id="UP000464787"/>
    </source>
</evidence>
<dbReference type="AlphaFoldDB" id="A0A857JBN5"/>
<dbReference type="SUPFAM" id="SSF53597">
    <property type="entry name" value="Dihydrofolate reductase-like"/>
    <property type="match status" value="1"/>
</dbReference>
<dbReference type="Pfam" id="PF01872">
    <property type="entry name" value="RibD_C"/>
    <property type="match status" value="1"/>
</dbReference>
<gene>
    <name evidence="5" type="ORF">GT347_00630</name>
</gene>
<evidence type="ECO:0000259" key="4">
    <source>
        <dbReference type="Pfam" id="PF01872"/>
    </source>
</evidence>
<protein>
    <submittedName>
        <fullName evidence="5">Riboflavin biosynthesis protein RibD</fullName>
    </submittedName>
</protein>
<dbReference type="Gene3D" id="3.40.430.10">
    <property type="entry name" value="Dihydrofolate Reductase, subunit A"/>
    <property type="match status" value="1"/>
</dbReference>
<sequence length="220" mass="23069">MKVAGSLDGRTALPNGDSRWITSPQARADGHAWRGRADAVLTGIGTVLADDPRLDVRLAPTKRQPDLVVVDSGLRTPLDAQLFGLERGLHIYCGGGTDSGQAAAIKARGARLVALPGPLGRVDLRSMLLDLPRHGIKVLHVEAGAVLNGALLQAGLVDELLIYMAPCLLGEGLPLAQFGPLGALAQAHVLNFDSIERVGPDLRIVARLRPRGSDAEALSA</sequence>
<proteinExistence type="predicted"/>
<keyword evidence="3" id="KW-0560">Oxidoreductase</keyword>
<dbReference type="NCBIfam" id="TIGR00227">
    <property type="entry name" value="ribD_Cterm"/>
    <property type="match status" value="1"/>
</dbReference>
<name>A0A857JBN5_9BURK</name>
<dbReference type="InterPro" id="IPR024072">
    <property type="entry name" value="DHFR-like_dom_sf"/>
</dbReference>
<dbReference type="GO" id="GO:0009231">
    <property type="term" value="P:riboflavin biosynthetic process"/>
    <property type="evidence" value="ECO:0007669"/>
    <property type="project" value="UniProtKB-UniPathway"/>
</dbReference>
<dbReference type="PANTHER" id="PTHR38011">
    <property type="entry name" value="DIHYDROFOLATE REDUCTASE FAMILY PROTEIN (AFU_ORTHOLOGUE AFUA_8G06820)"/>
    <property type="match status" value="1"/>
</dbReference>
<evidence type="ECO:0000256" key="3">
    <source>
        <dbReference type="ARBA" id="ARBA00023002"/>
    </source>
</evidence>
<keyword evidence="2" id="KW-0521">NADP</keyword>
<dbReference type="GO" id="GO:0050661">
    <property type="term" value="F:NADP binding"/>
    <property type="evidence" value="ECO:0007669"/>
    <property type="project" value="InterPro"/>
</dbReference>
<dbReference type="GO" id="GO:0008703">
    <property type="term" value="F:5-amino-6-(5-phosphoribosylamino)uracil reductase activity"/>
    <property type="evidence" value="ECO:0007669"/>
    <property type="project" value="InterPro"/>
</dbReference>
<comment type="pathway">
    <text evidence="1">Cofactor biosynthesis; riboflavin biosynthesis.</text>
</comment>
<dbReference type="KEGG" id="xyk:GT347_00630"/>
<accession>A0A857JBN5</accession>
<evidence type="ECO:0000313" key="5">
    <source>
        <dbReference type="EMBL" id="QHJ01347.1"/>
    </source>
</evidence>
<evidence type="ECO:0000256" key="2">
    <source>
        <dbReference type="ARBA" id="ARBA00022857"/>
    </source>
</evidence>
<dbReference type="InterPro" id="IPR002734">
    <property type="entry name" value="RibDG_C"/>
</dbReference>
<dbReference type="EMBL" id="CP047650">
    <property type="protein sequence ID" value="QHJ01347.1"/>
    <property type="molecule type" value="Genomic_DNA"/>
</dbReference>
<evidence type="ECO:0000256" key="1">
    <source>
        <dbReference type="ARBA" id="ARBA00005104"/>
    </source>
</evidence>
<feature type="domain" description="Bacterial bifunctional deaminase-reductase C-terminal" evidence="4">
    <location>
        <begin position="1"/>
        <end position="202"/>
    </location>
</feature>
<dbReference type="InterPro" id="IPR050765">
    <property type="entry name" value="Riboflavin_Biosynth_HTPR"/>
</dbReference>
<reference evidence="5 6" key="1">
    <citation type="submission" date="2020-01" db="EMBL/GenBank/DDBJ databases">
        <title>Genome sequencing of strain KACC 21265.</title>
        <authorList>
            <person name="Heo J."/>
            <person name="Kim S.-J."/>
            <person name="Kim J.-S."/>
            <person name="Hong S.-B."/>
            <person name="Kwon S.-W."/>
        </authorList>
    </citation>
    <scope>NUCLEOTIDE SEQUENCE [LARGE SCALE GENOMIC DNA]</scope>
    <source>
        <strain evidence="5 6">KACC 21265</strain>
    </source>
</reference>
<keyword evidence="6" id="KW-1185">Reference proteome</keyword>